<sequence>MARVKSYPDLVVSPRVLRATIDQLDLDLEPRELAQRLSASNPRDTVLLTVTASAGDPELSARISDAVARNVSDLVGELESDVDLELTIPAIAPTSPASPQTLVLAGLGLLAGLALGGIAVAVLGRLDPRARSVAEIRRLTGLPVVGQLPPAAGRDGRAHHPAADTATRALLVNERLLTGDRPRRLVVLVPATGMRAPLVTHTALTLGHGIRDSGHTVALICAEPPAPSRAHAALLRLRDRLPNGAGERAPLDTVTIAPAHSPERQHELLKATATAVTRHDVVIVVADAPSDVFALGSMAGAEVLVLSDGRRTTRTQLVETVTSLDFAGSRALGVLVTNVGGHDHMDLPATWMEADRVELPTLAVSAPPARRARSTRHRRPAANRTQAHATPTAGTGAAREPGDAAETADDTEPEPAATAESGPEPETLPGLELVFDEADTLSPEPEPEPV</sequence>
<name>A0ABQ6K1K1_9MICO</name>
<dbReference type="InterPro" id="IPR050445">
    <property type="entry name" value="Bact_polysacc_biosynth/exp"/>
</dbReference>
<accession>A0ABQ6K1K1</accession>
<keyword evidence="4" id="KW-1185">Reference proteome</keyword>
<keyword evidence="2" id="KW-1133">Transmembrane helix</keyword>
<dbReference type="PANTHER" id="PTHR32309:SF31">
    <property type="entry name" value="CAPSULAR EXOPOLYSACCHARIDE FAMILY"/>
    <property type="match status" value="1"/>
</dbReference>
<feature type="compositionally biased region" description="Low complexity" evidence="1">
    <location>
        <begin position="385"/>
        <end position="398"/>
    </location>
</feature>
<gene>
    <name evidence="3" type="ORF">GCM10025869_33210</name>
</gene>
<evidence type="ECO:0000256" key="2">
    <source>
        <dbReference type="SAM" id="Phobius"/>
    </source>
</evidence>
<organism evidence="3 4">
    <name type="scientific">Homoserinibacter gongjuensis</name>
    <dbReference type="NCBI Taxonomy" id="1162968"/>
    <lineage>
        <taxon>Bacteria</taxon>
        <taxon>Bacillati</taxon>
        <taxon>Actinomycetota</taxon>
        <taxon>Actinomycetes</taxon>
        <taxon>Micrococcales</taxon>
        <taxon>Microbacteriaceae</taxon>
        <taxon>Homoserinibacter</taxon>
    </lineage>
</organism>
<keyword evidence="2" id="KW-0812">Transmembrane</keyword>
<protein>
    <recommendedName>
        <fullName evidence="5">Capsular polysaccharide biosynthesis protein</fullName>
    </recommendedName>
</protein>
<proteinExistence type="predicted"/>
<comment type="caution">
    <text evidence="3">The sequence shown here is derived from an EMBL/GenBank/DDBJ whole genome shotgun (WGS) entry which is preliminary data.</text>
</comment>
<evidence type="ECO:0000313" key="4">
    <source>
        <dbReference type="Proteomes" id="UP001157069"/>
    </source>
</evidence>
<feature type="region of interest" description="Disordered" evidence="1">
    <location>
        <begin position="362"/>
        <end position="450"/>
    </location>
</feature>
<dbReference type="Proteomes" id="UP001157069">
    <property type="component" value="Unassembled WGS sequence"/>
</dbReference>
<feature type="compositionally biased region" description="Acidic residues" evidence="1">
    <location>
        <begin position="434"/>
        <end position="450"/>
    </location>
</feature>
<evidence type="ECO:0000256" key="1">
    <source>
        <dbReference type="SAM" id="MobiDB-lite"/>
    </source>
</evidence>
<dbReference type="PANTHER" id="PTHR32309">
    <property type="entry name" value="TYROSINE-PROTEIN KINASE"/>
    <property type="match status" value="1"/>
</dbReference>
<reference evidence="4" key="1">
    <citation type="journal article" date="2019" name="Int. J. Syst. Evol. Microbiol.">
        <title>The Global Catalogue of Microorganisms (GCM) 10K type strain sequencing project: providing services to taxonomists for standard genome sequencing and annotation.</title>
        <authorList>
            <consortium name="The Broad Institute Genomics Platform"/>
            <consortium name="The Broad Institute Genome Sequencing Center for Infectious Disease"/>
            <person name="Wu L."/>
            <person name="Ma J."/>
        </authorList>
    </citation>
    <scope>NUCLEOTIDE SEQUENCE [LARGE SCALE GENOMIC DNA]</scope>
    <source>
        <strain evidence="4">NBRC 108755</strain>
    </source>
</reference>
<dbReference type="Gene3D" id="3.40.50.300">
    <property type="entry name" value="P-loop containing nucleotide triphosphate hydrolases"/>
    <property type="match status" value="1"/>
</dbReference>
<dbReference type="EMBL" id="BSVA01000001">
    <property type="protein sequence ID" value="GMA92792.1"/>
    <property type="molecule type" value="Genomic_DNA"/>
</dbReference>
<evidence type="ECO:0000313" key="3">
    <source>
        <dbReference type="EMBL" id="GMA92792.1"/>
    </source>
</evidence>
<feature type="transmembrane region" description="Helical" evidence="2">
    <location>
        <begin position="102"/>
        <end position="123"/>
    </location>
</feature>
<dbReference type="InterPro" id="IPR027417">
    <property type="entry name" value="P-loop_NTPase"/>
</dbReference>
<feature type="compositionally biased region" description="Basic residues" evidence="1">
    <location>
        <begin position="370"/>
        <end position="381"/>
    </location>
</feature>
<keyword evidence="2" id="KW-0472">Membrane</keyword>
<evidence type="ECO:0008006" key="5">
    <source>
        <dbReference type="Google" id="ProtNLM"/>
    </source>
</evidence>